<feature type="chain" id="PRO_5015679540" description="Transferrin-binding protein B C-lobe/N-lobe beta barrel domain-containing protein" evidence="1">
    <location>
        <begin position="20"/>
        <end position="257"/>
    </location>
</feature>
<sequence length="257" mass="26139">MPSPRTNLLASLFLVPVLAACGGGGGATSEVRPVTPPPPSGPVGPASTEIADLIAFADSGTRSTMQFRDNAANTWERSRQCSGNACVVVDRVPGAEGAGLVIYQNGRDAFIYDLFGAELATMDVPTGIYNGLLTANYRVGADGDWVATVGEMNIWLDMAEGTAAIGGILPYASPSGGASSIQFFGDATLASGAFTDSNLKILVDSGNPTGFETVGTTSGLLVSGTNGAAILGTVGATGDRNLLLLEGGYAAMHDPRF</sequence>
<protein>
    <recommendedName>
        <fullName evidence="4">Transferrin-binding protein B C-lobe/N-lobe beta barrel domain-containing protein</fullName>
    </recommendedName>
</protein>
<dbReference type="RefSeq" id="WP_145693567.1">
    <property type="nucleotide sequence ID" value="NZ_QBKP01000002.1"/>
</dbReference>
<proteinExistence type="predicted"/>
<keyword evidence="1" id="KW-0732">Signal</keyword>
<dbReference type="EMBL" id="QBKP01000002">
    <property type="protein sequence ID" value="PTX52468.1"/>
    <property type="molecule type" value="Genomic_DNA"/>
</dbReference>
<accession>A0A2T6B8W5</accession>
<evidence type="ECO:0000313" key="2">
    <source>
        <dbReference type="EMBL" id="PTX52468.1"/>
    </source>
</evidence>
<dbReference type="AlphaFoldDB" id="A0A2T6B8W5"/>
<dbReference type="Proteomes" id="UP000244224">
    <property type="component" value="Unassembled WGS sequence"/>
</dbReference>
<organism evidence="2 3">
    <name type="scientific">Gemmobacter caeni</name>
    <dbReference type="NCBI Taxonomy" id="589035"/>
    <lineage>
        <taxon>Bacteria</taxon>
        <taxon>Pseudomonadati</taxon>
        <taxon>Pseudomonadota</taxon>
        <taxon>Alphaproteobacteria</taxon>
        <taxon>Rhodobacterales</taxon>
        <taxon>Paracoccaceae</taxon>
        <taxon>Gemmobacter</taxon>
    </lineage>
</organism>
<dbReference type="PROSITE" id="PS51257">
    <property type="entry name" value="PROKAR_LIPOPROTEIN"/>
    <property type="match status" value="1"/>
</dbReference>
<comment type="caution">
    <text evidence="2">The sequence shown here is derived from an EMBL/GenBank/DDBJ whole genome shotgun (WGS) entry which is preliminary data.</text>
</comment>
<evidence type="ECO:0008006" key="4">
    <source>
        <dbReference type="Google" id="ProtNLM"/>
    </source>
</evidence>
<evidence type="ECO:0000256" key="1">
    <source>
        <dbReference type="SAM" id="SignalP"/>
    </source>
</evidence>
<evidence type="ECO:0000313" key="3">
    <source>
        <dbReference type="Proteomes" id="UP000244224"/>
    </source>
</evidence>
<keyword evidence="3" id="KW-1185">Reference proteome</keyword>
<reference evidence="2 3" key="1">
    <citation type="submission" date="2018-04" db="EMBL/GenBank/DDBJ databases">
        <title>Genomic Encyclopedia of Archaeal and Bacterial Type Strains, Phase II (KMG-II): from individual species to whole genera.</title>
        <authorList>
            <person name="Goeker M."/>
        </authorList>
    </citation>
    <scope>NUCLEOTIDE SEQUENCE [LARGE SCALE GENOMIC DNA]</scope>
    <source>
        <strain evidence="2 3">DSM 21823</strain>
    </source>
</reference>
<feature type="signal peptide" evidence="1">
    <location>
        <begin position="1"/>
        <end position="19"/>
    </location>
</feature>
<name>A0A2T6B8W5_9RHOB</name>
<gene>
    <name evidence="2" type="ORF">C8N34_102248</name>
</gene>